<protein>
    <submittedName>
        <fullName evidence="2">Uncharacterized protein</fullName>
    </submittedName>
</protein>
<organism evidence="1 2">
    <name type="scientific">Acrobeloides nanus</name>
    <dbReference type="NCBI Taxonomy" id="290746"/>
    <lineage>
        <taxon>Eukaryota</taxon>
        <taxon>Metazoa</taxon>
        <taxon>Ecdysozoa</taxon>
        <taxon>Nematoda</taxon>
        <taxon>Chromadorea</taxon>
        <taxon>Rhabditida</taxon>
        <taxon>Tylenchina</taxon>
        <taxon>Cephalobomorpha</taxon>
        <taxon>Cephaloboidea</taxon>
        <taxon>Cephalobidae</taxon>
        <taxon>Acrobeloides</taxon>
    </lineage>
</organism>
<proteinExistence type="predicted"/>
<dbReference type="AlphaFoldDB" id="A0A914EBF7"/>
<keyword evidence="1" id="KW-1185">Reference proteome</keyword>
<evidence type="ECO:0000313" key="2">
    <source>
        <dbReference type="WBParaSite" id="ACRNAN_scaffold706.g23685.t1"/>
    </source>
</evidence>
<dbReference type="Proteomes" id="UP000887540">
    <property type="component" value="Unplaced"/>
</dbReference>
<accession>A0A914EBF7</accession>
<evidence type="ECO:0000313" key="1">
    <source>
        <dbReference type="Proteomes" id="UP000887540"/>
    </source>
</evidence>
<reference evidence="2" key="1">
    <citation type="submission" date="2022-11" db="UniProtKB">
        <authorList>
            <consortium name="WormBaseParasite"/>
        </authorList>
    </citation>
    <scope>IDENTIFICATION</scope>
</reference>
<dbReference type="WBParaSite" id="ACRNAN_scaffold706.g23685.t1">
    <property type="protein sequence ID" value="ACRNAN_scaffold706.g23685.t1"/>
    <property type="gene ID" value="ACRNAN_scaffold706.g23685"/>
</dbReference>
<sequence>DECDAESLLSTPQRFFYDKVPKKERFIEFCESLGADAQDEENI</sequence>
<name>A0A914EBF7_9BILA</name>